<dbReference type="GO" id="GO:0000978">
    <property type="term" value="F:RNA polymerase II cis-regulatory region sequence-specific DNA binding"/>
    <property type="evidence" value="ECO:0007669"/>
    <property type="project" value="InterPro"/>
</dbReference>
<evidence type="ECO:0000256" key="7">
    <source>
        <dbReference type="PROSITE-ProRule" id="PRU00042"/>
    </source>
</evidence>
<dbReference type="OrthoDB" id="10018191at2759"/>
<dbReference type="Gene3D" id="3.30.160.60">
    <property type="entry name" value="Classic Zinc Finger"/>
    <property type="match status" value="2"/>
</dbReference>
<feature type="domain" description="C2H2-type" evidence="8">
    <location>
        <begin position="31"/>
        <end position="58"/>
    </location>
</feature>
<dbReference type="AlphaFoldDB" id="A0A6A6DBC0"/>
<evidence type="ECO:0000256" key="6">
    <source>
        <dbReference type="ARBA" id="ARBA00023242"/>
    </source>
</evidence>
<keyword evidence="6" id="KW-0539">Nucleus</keyword>
<evidence type="ECO:0000313" key="9">
    <source>
        <dbReference type="EMBL" id="KAF2176405.1"/>
    </source>
</evidence>
<name>A0A6A6DBC0_9PEZI</name>
<sequence>MSTEVFQVVPSSSFNVETPTKARSGRTKRVYQCKHCARIFKRSEHCARHERVHTHERPFSCRFCDRRYARKSVMSMRPRSVH</sequence>
<dbReference type="GO" id="GO:0005634">
    <property type="term" value="C:nucleus"/>
    <property type="evidence" value="ECO:0007669"/>
    <property type="project" value="UniProtKB-SubCell"/>
</dbReference>
<dbReference type="Proteomes" id="UP000800200">
    <property type="component" value="Unassembled WGS sequence"/>
</dbReference>
<reference evidence="9" key="1">
    <citation type="journal article" date="2020" name="Stud. Mycol.">
        <title>101 Dothideomycetes genomes: a test case for predicting lifestyles and emergence of pathogens.</title>
        <authorList>
            <person name="Haridas S."/>
            <person name="Albert R."/>
            <person name="Binder M."/>
            <person name="Bloem J."/>
            <person name="Labutti K."/>
            <person name="Salamov A."/>
            <person name="Andreopoulos B."/>
            <person name="Baker S."/>
            <person name="Barry K."/>
            <person name="Bills G."/>
            <person name="Bluhm B."/>
            <person name="Cannon C."/>
            <person name="Castanera R."/>
            <person name="Culley D."/>
            <person name="Daum C."/>
            <person name="Ezra D."/>
            <person name="Gonzalez J."/>
            <person name="Henrissat B."/>
            <person name="Kuo A."/>
            <person name="Liang C."/>
            <person name="Lipzen A."/>
            <person name="Lutzoni F."/>
            <person name="Magnuson J."/>
            <person name="Mondo S."/>
            <person name="Nolan M."/>
            <person name="Ohm R."/>
            <person name="Pangilinan J."/>
            <person name="Park H.-J."/>
            <person name="Ramirez L."/>
            <person name="Alfaro M."/>
            <person name="Sun H."/>
            <person name="Tritt A."/>
            <person name="Yoshinaga Y."/>
            <person name="Zwiers L.-H."/>
            <person name="Turgeon B."/>
            <person name="Goodwin S."/>
            <person name="Spatafora J."/>
            <person name="Crous P."/>
            <person name="Grigoriev I."/>
        </authorList>
    </citation>
    <scope>NUCLEOTIDE SEQUENCE</scope>
    <source>
        <strain evidence="9">CBS 207.26</strain>
    </source>
</reference>
<proteinExistence type="predicted"/>
<dbReference type="GO" id="GO:0000981">
    <property type="term" value="F:DNA-binding transcription factor activity, RNA polymerase II-specific"/>
    <property type="evidence" value="ECO:0007669"/>
    <property type="project" value="InterPro"/>
</dbReference>
<dbReference type="GO" id="GO:0008270">
    <property type="term" value="F:zinc ion binding"/>
    <property type="evidence" value="ECO:0007669"/>
    <property type="project" value="UniProtKB-KW"/>
</dbReference>
<comment type="subcellular location">
    <subcellularLocation>
        <location evidence="1">Nucleus</location>
    </subcellularLocation>
</comment>
<dbReference type="PROSITE" id="PS50157">
    <property type="entry name" value="ZINC_FINGER_C2H2_2"/>
    <property type="match status" value="2"/>
</dbReference>
<evidence type="ECO:0000256" key="2">
    <source>
        <dbReference type="ARBA" id="ARBA00022723"/>
    </source>
</evidence>
<evidence type="ECO:0000256" key="1">
    <source>
        <dbReference type="ARBA" id="ARBA00004123"/>
    </source>
</evidence>
<dbReference type="EMBL" id="ML994710">
    <property type="protein sequence ID" value="KAF2176405.1"/>
    <property type="molecule type" value="Genomic_DNA"/>
</dbReference>
<evidence type="ECO:0000256" key="4">
    <source>
        <dbReference type="ARBA" id="ARBA00022771"/>
    </source>
</evidence>
<dbReference type="InterPro" id="IPR036236">
    <property type="entry name" value="Znf_C2H2_sf"/>
</dbReference>
<evidence type="ECO:0000313" key="10">
    <source>
        <dbReference type="Proteomes" id="UP000800200"/>
    </source>
</evidence>
<keyword evidence="10" id="KW-1185">Reference proteome</keyword>
<dbReference type="GO" id="GO:0000785">
    <property type="term" value="C:chromatin"/>
    <property type="evidence" value="ECO:0007669"/>
    <property type="project" value="TreeGrafter"/>
</dbReference>
<evidence type="ECO:0000256" key="5">
    <source>
        <dbReference type="ARBA" id="ARBA00022833"/>
    </source>
</evidence>
<evidence type="ECO:0000259" key="8">
    <source>
        <dbReference type="PROSITE" id="PS50157"/>
    </source>
</evidence>
<feature type="domain" description="C2H2-type" evidence="8">
    <location>
        <begin position="59"/>
        <end position="82"/>
    </location>
</feature>
<dbReference type="PANTHER" id="PTHR40626:SF11">
    <property type="entry name" value="ZINC FINGER PROTEIN YPR022C"/>
    <property type="match status" value="1"/>
</dbReference>
<dbReference type="SUPFAM" id="SSF57667">
    <property type="entry name" value="beta-beta-alpha zinc fingers"/>
    <property type="match status" value="1"/>
</dbReference>
<evidence type="ECO:0000256" key="3">
    <source>
        <dbReference type="ARBA" id="ARBA00022737"/>
    </source>
</evidence>
<dbReference type="PROSITE" id="PS00028">
    <property type="entry name" value="ZINC_FINGER_C2H2_1"/>
    <property type="match status" value="1"/>
</dbReference>
<protein>
    <recommendedName>
        <fullName evidence="8">C2H2-type domain-containing protein</fullName>
    </recommendedName>
</protein>
<dbReference type="InterPro" id="IPR013087">
    <property type="entry name" value="Znf_C2H2_type"/>
</dbReference>
<keyword evidence="3" id="KW-0677">Repeat</keyword>
<keyword evidence="2" id="KW-0479">Metal-binding</keyword>
<dbReference type="PANTHER" id="PTHR40626">
    <property type="entry name" value="MIP31509P"/>
    <property type="match status" value="1"/>
</dbReference>
<keyword evidence="4 7" id="KW-0863">Zinc-finger</keyword>
<gene>
    <name evidence="9" type="ORF">K469DRAFT_607516</name>
</gene>
<dbReference type="InterPro" id="IPR051059">
    <property type="entry name" value="VerF-like"/>
</dbReference>
<organism evidence="9 10">
    <name type="scientific">Zopfia rhizophila CBS 207.26</name>
    <dbReference type="NCBI Taxonomy" id="1314779"/>
    <lineage>
        <taxon>Eukaryota</taxon>
        <taxon>Fungi</taxon>
        <taxon>Dikarya</taxon>
        <taxon>Ascomycota</taxon>
        <taxon>Pezizomycotina</taxon>
        <taxon>Dothideomycetes</taxon>
        <taxon>Dothideomycetes incertae sedis</taxon>
        <taxon>Zopfiaceae</taxon>
        <taxon>Zopfia</taxon>
    </lineage>
</organism>
<keyword evidence="5" id="KW-0862">Zinc</keyword>
<accession>A0A6A6DBC0</accession>